<dbReference type="Gene3D" id="2.70.98.10">
    <property type="match status" value="1"/>
</dbReference>
<evidence type="ECO:0000259" key="12">
    <source>
        <dbReference type="Pfam" id="PF02837"/>
    </source>
</evidence>
<dbReference type="SUPFAM" id="SSF49785">
    <property type="entry name" value="Galactose-binding domain-like"/>
    <property type="match status" value="1"/>
</dbReference>
<evidence type="ECO:0000256" key="4">
    <source>
        <dbReference type="ARBA" id="ARBA00011245"/>
    </source>
</evidence>
<dbReference type="SUPFAM" id="SSF74650">
    <property type="entry name" value="Galactose mutarotase-like"/>
    <property type="match status" value="1"/>
</dbReference>
<proteinExistence type="inferred from homology"/>
<dbReference type="GO" id="GO:0004565">
    <property type="term" value="F:beta-galactosidase activity"/>
    <property type="evidence" value="ECO:0007669"/>
    <property type="project" value="UniProtKB-EC"/>
</dbReference>
<dbReference type="SUPFAM" id="SSF51445">
    <property type="entry name" value="(Trans)glycosidases"/>
    <property type="match status" value="1"/>
</dbReference>
<feature type="domain" description="Glycoside hydrolase family 2 immunoglobulin-like beta-sandwich" evidence="10">
    <location>
        <begin position="190"/>
        <end position="292"/>
    </location>
</feature>
<dbReference type="GO" id="GO:0030246">
    <property type="term" value="F:carbohydrate binding"/>
    <property type="evidence" value="ECO:0007669"/>
    <property type="project" value="InterPro"/>
</dbReference>
<dbReference type="Pfam" id="PF00703">
    <property type="entry name" value="Glyco_hydro_2"/>
    <property type="match status" value="1"/>
</dbReference>
<evidence type="ECO:0000256" key="3">
    <source>
        <dbReference type="ARBA" id="ARBA00007401"/>
    </source>
</evidence>
<accession>A0A938WRG6</accession>
<evidence type="ECO:0000256" key="5">
    <source>
        <dbReference type="ARBA" id="ARBA00012756"/>
    </source>
</evidence>
<feature type="chain" id="PRO_5037787987" description="beta-galactosidase" evidence="9">
    <location>
        <begin position="20"/>
        <end position="934"/>
    </location>
</feature>
<dbReference type="Proteomes" id="UP000764045">
    <property type="component" value="Unassembled WGS sequence"/>
</dbReference>
<dbReference type="RefSeq" id="WP_205111586.1">
    <property type="nucleotide sequence ID" value="NZ_JACJJL010000030.1"/>
</dbReference>
<organism evidence="13 14">
    <name type="scientific">Marseilla massiliensis</name>
    <dbReference type="NCBI Taxonomy" id="1841864"/>
    <lineage>
        <taxon>Bacteria</taxon>
        <taxon>Pseudomonadati</taxon>
        <taxon>Bacteroidota</taxon>
        <taxon>Bacteroidia</taxon>
        <taxon>Bacteroidales</taxon>
        <taxon>Prevotellaceae</taxon>
        <taxon>Marseilla</taxon>
    </lineage>
</organism>
<dbReference type="InterPro" id="IPR013783">
    <property type="entry name" value="Ig-like_fold"/>
</dbReference>
<dbReference type="Gene3D" id="2.60.40.10">
    <property type="entry name" value="Immunoglobulins"/>
    <property type="match status" value="2"/>
</dbReference>
<dbReference type="GO" id="GO:0005990">
    <property type="term" value="P:lactose catabolic process"/>
    <property type="evidence" value="ECO:0007669"/>
    <property type="project" value="TreeGrafter"/>
</dbReference>
<comment type="catalytic activity">
    <reaction evidence="1">
        <text>Hydrolysis of terminal non-reducing beta-D-galactose residues in beta-D-galactosides.</text>
        <dbReference type="EC" id="3.2.1.23"/>
    </reaction>
</comment>
<evidence type="ECO:0000259" key="11">
    <source>
        <dbReference type="Pfam" id="PF02836"/>
    </source>
</evidence>
<dbReference type="InterPro" id="IPR011013">
    <property type="entry name" value="Gal_mutarotase_sf_dom"/>
</dbReference>
<sequence>MKHNIITLSLLGCCAMAAAQNTEVQYLSGRDASATVEWKFFCSAGQNSGKWRKIAVPSCWEQQGFGEYTYGRWYKKPGGKPSTETGRYRHEFRVPAAWQGKKVEIVFDGVMTDATVSVNGKTAGPTHRGAFTRFAYDISRLIDYGGKNTLEVTVKKQSDDSSVNNAERRADWWLFGGIYRPVYLRALPKTHIAHTGIDAKADGTLTLDLTTEGLADGYKLAASISPLQSQAAQQSPQKSVSLTSGKRQRVALRFDGVKPWDPEHPNMYVLTLSLVAPDGSVAHRTSERVGFRTIEFRPRDGFYLNGTKLNIKGVNRHCFYPETGRTPDKRRDIADVRLIKGMNANAIRSHYPPGSPFLDICDSLGVLYFNELPGWQNHYSTATGTQILGEMMAAEANHPCIFVWGNGNEGGNNLKLDPLFAELDPQRRHVVHPWALWNGVDCHHYPAYQTGAGRLHNGTEVFMPTEFLHSQYDKGGGASLDEYWAQWSRNPLFAGGFIWAWADEGVMRTDRGDSIDTDGPNAPDGIVGPHREKEGSWYTIRDVWSPIQIAPMTVRPQWDGRFKVANRFLFSRLTECSMSYSVTTLPSPASDRGRTVAEGTVALPDIAPGETGTAAITLPEGFAEGDVLTLVATTAAGDTINTWAYPMRYADEYYALAKPAAVAGRAATADGTTLEGGGVRAEFNPDDGMLKSVTVDGKAFPLSNGPLPVGMKMKLKGITARQEGADALLVMRYQGAADSIVWRMTPAGVLGMDAVILNRRDGGKFGGEFFEPKVRNLGFSFSYPEEAAKGVRWVGKGPYRVWRNRLRGPVFGLWQKDYNNTVTGEGSGRLDYPEFKGYHANVYWAEMQSDTAPFKVYSETDGLYLRLFTPEEPKHRNERTMQPFPEGDISFLLEIPGMRSYKPIEQLGPEAQPSGIRINKGDDGLRIKLWFDFR</sequence>
<feature type="domain" description="Glycoside hydrolase family 2 catalytic" evidence="11">
    <location>
        <begin position="301"/>
        <end position="510"/>
    </location>
</feature>
<dbReference type="InterPro" id="IPR017853">
    <property type="entry name" value="GH"/>
</dbReference>
<name>A0A938WRG6_9BACT</name>
<keyword evidence="8" id="KW-0326">Glycosidase</keyword>
<protein>
    <recommendedName>
        <fullName evidence="5">beta-galactosidase</fullName>
        <ecNumber evidence="5">3.2.1.23</ecNumber>
    </recommendedName>
</protein>
<dbReference type="InterPro" id="IPR014718">
    <property type="entry name" value="GH-type_carb-bd"/>
</dbReference>
<dbReference type="InterPro" id="IPR036156">
    <property type="entry name" value="Beta-gal/glucu_dom_sf"/>
</dbReference>
<reference evidence="13 14" key="1">
    <citation type="journal article" date="2021" name="Sci. Rep.">
        <title>The distribution of antibiotic resistance genes in chicken gut microbiota commensals.</title>
        <authorList>
            <person name="Juricova H."/>
            <person name="Matiasovicova J."/>
            <person name="Kubasova T."/>
            <person name="Cejkova D."/>
            <person name="Rychlik I."/>
        </authorList>
    </citation>
    <scope>NUCLEOTIDE SEQUENCE [LARGE SCALE GENOMIC DNA]</scope>
    <source>
        <strain evidence="13 14">An819</strain>
    </source>
</reference>
<comment type="subunit">
    <text evidence="4">Monomer.</text>
</comment>
<keyword evidence="6" id="KW-0378">Hydrolase</keyword>
<dbReference type="GO" id="GO:0009341">
    <property type="term" value="C:beta-galactosidase complex"/>
    <property type="evidence" value="ECO:0007669"/>
    <property type="project" value="TreeGrafter"/>
</dbReference>
<evidence type="ECO:0000259" key="10">
    <source>
        <dbReference type="Pfam" id="PF00703"/>
    </source>
</evidence>
<evidence type="ECO:0000256" key="2">
    <source>
        <dbReference type="ARBA" id="ARBA00001913"/>
    </source>
</evidence>
<dbReference type="Pfam" id="PF02837">
    <property type="entry name" value="Glyco_hydro_2_N"/>
    <property type="match status" value="1"/>
</dbReference>
<evidence type="ECO:0000256" key="1">
    <source>
        <dbReference type="ARBA" id="ARBA00001412"/>
    </source>
</evidence>
<dbReference type="InterPro" id="IPR006104">
    <property type="entry name" value="Glyco_hydro_2_N"/>
</dbReference>
<feature type="domain" description="Glycosyl hydrolases family 2 sugar binding" evidence="12">
    <location>
        <begin position="52"/>
        <end position="188"/>
    </location>
</feature>
<dbReference type="Gene3D" id="2.60.120.260">
    <property type="entry name" value="Galactose-binding domain-like"/>
    <property type="match status" value="1"/>
</dbReference>
<comment type="caution">
    <text evidence="13">The sequence shown here is derived from an EMBL/GenBank/DDBJ whole genome shotgun (WGS) entry which is preliminary data.</text>
</comment>
<comment type="similarity">
    <text evidence="3">Belongs to the glycosyl hydrolase 2 family.</text>
</comment>
<dbReference type="InterPro" id="IPR006103">
    <property type="entry name" value="Glyco_hydro_2_cat"/>
</dbReference>
<comment type="cofactor">
    <cofactor evidence="2">
        <name>Ca(2+)</name>
        <dbReference type="ChEBI" id="CHEBI:29108"/>
    </cofactor>
</comment>
<keyword evidence="14" id="KW-1185">Reference proteome</keyword>
<dbReference type="InterPro" id="IPR008979">
    <property type="entry name" value="Galactose-bd-like_sf"/>
</dbReference>
<dbReference type="Pfam" id="PF02836">
    <property type="entry name" value="Glyco_hydro_2_C"/>
    <property type="match status" value="1"/>
</dbReference>
<evidence type="ECO:0000256" key="7">
    <source>
        <dbReference type="ARBA" id="ARBA00022837"/>
    </source>
</evidence>
<feature type="signal peptide" evidence="9">
    <location>
        <begin position="1"/>
        <end position="19"/>
    </location>
</feature>
<dbReference type="InterPro" id="IPR050347">
    <property type="entry name" value="Bact_Beta-galactosidase"/>
</dbReference>
<evidence type="ECO:0000256" key="6">
    <source>
        <dbReference type="ARBA" id="ARBA00022801"/>
    </source>
</evidence>
<dbReference type="PANTHER" id="PTHR46323:SF2">
    <property type="entry name" value="BETA-GALACTOSIDASE"/>
    <property type="match status" value="1"/>
</dbReference>
<dbReference type="PANTHER" id="PTHR46323">
    <property type="entry name" value="BETA-GALACTOSIDASE"/>
    <property type="match status" value="1"/>
</dbReference>
<gene>
    <name evidence="13" type="ORF">H6B30_13830</name>
</gene>
<dbReference type="EC" id="3.2.1.23" evidence="5"/>
<dbReference type="EMBL" id="JACJJL010000030">
    <property type="protein sequence ID" value="MBM6662808.1"/>
    <property type="molecule type" value="Genomic_DNA"/>
</dbReference>
<keyword evidence="9" id="KW-0732">Signal</keyword>
<keyword evidence="7" id="KW-0106">Calcium</keyword>
<evidence type="ECO:0000256" key="9">
    <source>
        <dbReference type="SAM" id="SignalP"/>
    </source>
</evidence>
<evidence type="ECO:0000313" key="14">
    <source>
        <dbReference type="Proteomes" id="UP000764045"/>
    </source>
</evidence>
<dbReference type="Gene3D" id="3.20.20.80">
    <property type="entry name" value="Glycosidases"/>
    <property type="match status" value="1"/>
</dbReference>
<evidence type="ECO:0000256" key="8">
    <source>
        <dbReference type="ARBA" id="ARBA00023295"/>
    </source>
</evidence>
<evidence type="ECO:0000313" key="13">
    <source>
        <dbReference type="EMBL" id="MBM6662808.1"/>
    </source>
</evidence>
<dbReference type="SUPFAM" id="SSF49303">
    <property type="entry name" value="beta-Galactosidase/glucuronidase domain"/>
    <property type="match status" value="2"/>
</dbReference>
<dbReference type="AlphaFoldDB" id="A0A938WRG6"/>
<dbReference type="InterPro" id="IPR006102">
    <property type="entry name" value="Ig-like_GH2"/>
</dbReference>